<feature type="non-terminal residue" evidence="3">
    <location>
        <position position="1063"/>
    </location>
</feature>
<feature type="compositionally biased region" description="Polar residues" evidence="2">
    <location>
        <begin position="753"/>
        <end position="765"/>
    </location>
</feature>
<comment type="caution">
    <text evidence="3">The sequence shown here is derived from an EMBL/GenBank/DDBJ whole genome shotgun (WGS) entry which is preliminary data.</text>
</comment>
<feature type="compositionally biased region" description="Basic and acidic residues" evidence="2">
    <location>
        <begin position="740"/>
        <end position="752"/>
    </location>
</feature>
<dbReference type="Pfam" id="PF15818">
    <property type="entry name" value="CCDC73"/>
    <property type="match status" value="1"/>
</dbReference>
<evidence type="ECO:0000256" key="1">
    <source>
        <dbReference type="SAM" id="Coils"/>
    </source>
</evidence>
<proteinExistence type="predicted"/>
<name>A0A7K4RHQ6_COLPI</name>
<dbReference type="PANTHER" id="PTHR28660">
    <property type="entry name" value="COILED-COIL DOMAIN-CONTAINING PROTEIN 73"/>
    <property type="match status" value="1"/>
</dbReference>
<dbReference type="EMBL" id="VYZG01000003">
    <property type="protein sequence ID" value="NWQ72898.1"/>
    <property type="molecule type" value="Genomic_DNA"/>
</dbReference>
<evidence type="ECO:0000256" key="2">
    <source>
        <dbReference type="SAM" id="MobiDB-lite"/>
    </source>
</evidence>
<feature type="coiled-coil region" evidence="1">
    <location>
        <begin position="113"/>
        <end position="161"/>
    </location>
</feature>
<feature type="compositionally biased region" description="Basic and acidic residues" evidence="2">
    <location>
        <begin position="532"/>
        <end position="550"/>
    </location>
</feature>
<dbReference type="PANTHER" id="PTHR28660:SF1">
    <property type="entry name" value="COILED-COIL DOMAIN-CONTAINING PROTEIN 73"/>
    <property type="match status" value="1"/>
</dbReference>
<organism evidence="3 4">
    <name type="scientific">Columbina picui</name>
    <name type="common">Picui ground-dove</name>
    <dbReference type="NCBI Taxonomy" id="115618"/>
    <lineage>
        <taxon>Eukaryota</taxon>
        <taxon>Metazoa</taxon>
        <taxon>Chordata</taxon>
        <taxon>Craniata</taxon>
        <taxon>Vertebrata</taxon>
        <taxon>Euteleostomi</taxon>
        <taxon>Archelosauria</taxon>
        <taxon>Archosauria</taxon>
        <taxon>Dinosauria</taxon>
        <taxon>Saurischia</taxon>
        <taxon>Theropoda</taxon>
        <taxon>Coelurosauria</taxon>
        <taxon>Aves</taxon>
        <taxon>Neognathae</taxon>
        <taxon>Neoaves</taxon>
        <taxon>Columbimorphae</taxon>
        <taxon>Columbiformes</taxon>
        <taxon>Columbidae</taxon>
        <taxon>Columbina</taxon>
    </lineage>
</organism>
<feature type="region of interest" description="Disordered" evidence="2">
    <location>
        <begin position="668"/>
        <end position="726"/>
    </location>
</feature>
<dbReference type="AlphaFoldDB" id="A0A7K4RHQ6"/>
<evidence type="ECO:0000313" key="4">
    <source>
        <dbReference type="Proteomes" id="UP000530263"/>
    </source>
</evidence>
<gene>
    <name evidence="3" type="primary">Ccdc73</name>
    <name evidence="3" type="ORF">COLPIC_R06952</name>
</gene>
<reference evidence="3 4" key="1">
    <citation type="submission" date="2019-09" db="EMBL/GenBank/DDBJ databases">
        <title>Bird 10,000 Genomes (B10K) Project - Family phase.</title>
        <authorList>
            <person name="Zhang G."/>
        </authorList>
    </citation>
    <scope>NUCLEOTIDE SEQUENCE [LARGE SCALE GENOMIC DNA]</scope>
    <source>
        <strain evidence="3">B10K-DU-021-26</strain>
        <tissue evidence="3">Mixed tissue sample</tissue>
    </source>
</reference>
<accession>A0A7K4RHQ6</accession>
<feature type="region of interest" description="Disordered" evidence="2">
    <location>
        <begin position="531"/>
        <end position="552"/>
    </location>
</feature>
<feature type="non-terminal residue" evidence="3">
    <location>
        <position position="1"/>
    </location>
</feature>
<dbReference type="OrthoDB" id="6145717at2759"/>
<keyword evidence="4" id="KW-1185">Reference proteome</keyword>
<evidence type="ECO:0000313" key="3">
    <source>
        <dbReference type="EMBL" id="NWQ72898.1"/>
    </source>
</evidence>
<feature type="region of interest" description="Disordered" evidence="2">
    <location>
        <begin position="740"/>
        <end position="765"/>
    </location>
</feature>
<feature type="compositionally biased region" description="Basic and acidic residues" evidence="2">
    <location>
        <begin position="668"/>
        <end position="677"/>
    </location>
</feature>
<feature type="region of interest" description="Disordered" evidence="2">
    <location>
        <begin position="567"/>
        <end position="589"/>
    </location>
</feature>
<keyword evidence="1" id="KW-0175">Coiled coil</keyword>
<feature type="coiled-coil region" evidence="1">
    <location>
        <begin position="197"/>
        <end position="352"/>
    </location>
</feature>
<protein>
    <submittedName>
        <fullName evidence="3">CCD73 protein</fullName>
    </submittedName>
</protein>
<feature type="compositionally biased region" description="Polar residues" evidence="2">
    <location>
        <begin position="466"/>
        <end position="480"/>
    </location>
</feature>
<dbReference type="Proteomes" id="UP000530263">
    <property type="component" value="Unassembled WGS sequence"/>
</dbReference>
<feature type="compositionally biased region" description="Polar residues" evidence="2">
    <location>
        <begin position="696"/>
        <end position="711"/>
    </location>
</feature>
<feature type="region of interest" description="Disordered" evidence="2">
    <location>
        <begin position="455"/>
        <end position="481"/>
    </location>
</feature>
<sequence>LRMDEDFKTQALDSTLQSPSETLLSIRLLDFKTSLLEAIEELRIRREAEISYEDQISKIVVEKQELEWQKETLQHQTDTLHQQNKEAMAAFKKQFQARMFAMEEEKGKYQLAVETKEKEIDGLKEALKTLQISKYTLQKKLNEMDQKLQMHLTAKEEHQKKLNEVERCYATIACQFGIVKGVHGKLEHSVQEAIQLNKKLTSVNKRQETEISNLKEELKKVTTDLIRSKVTSQYRVGEENINLAAKEKQFQELQQKIRMEILSSLQCVQELLQRITQTNVRMESELKALKEEYQTLERDNELQREKAKENEEKFLNLQNEHEKALRTWKKDEENMRREIDTIKSELNSLKGVHRHVEDYHLPQGNQHSEQVEDLQSGQEHSKDSEIQAMQKENECVQSIIRKDGNFGHEGEAEVKATMDYSLSTEELQIEQKNTLPLTDLQVLENSSKNEINVASPYEEKQREASPRNTGLITQGQTSEVPVTECKETENVGAACKMLLDENNTNLEPKVQDSTEPSATCYTQRKVFLDNTDTAHAENKRNGNRDTDSSKQELCNTTGESICTKADKKSNTVQHNKSVLTPEAPKPESEVVLCPEKNAVSEKSTDNYQAKELSFGVHSYIKENSQTEYQKCSLLDSDNFVDNGLHKPEKNLLNLSGLHKLPFQQTHVDAEDRNDDANARNTNRNGTLRSAGVPASDAQNLPTVYRDNTSGDDTTKEHSARRSLLGTFNLYPPKIERRINVDEMRSKQPEQDSRGQTGNATNTCISNSETLSPVKADGLEIITHKKTPKDRISPDKVIPCKKANDDIQIHSIKSGHSLEINNSTNNTFLKEKKDSLNSAVPGRKFAEGHLKESCSLPMRTSGNLVNISGRSSFDLSTSDKKAEKTPVYLNFLDLSSCSRVNQMRGQATWTSASKEPSSLKEKLPSLVENTKVIAKTQCQNLSENVDRRETGLGSTSFNRAADTLNTSSIHRDPQGDPSEEWNAIAKTFYDSSFPTEHVKEGFAALEHEQKSPHVTVTPARSDRVLRDEDSGSIRNTLTQNHREEMEKFLNLERLHSARKRKYEE</sequence>
<dbReference type="InterPro" id="IPR031650">
    <property type="entry name" value="CCDC73"/>
</dbReference>